<dbReference type="Pfam" id="PF18648">
    <property type="entry name" value="ADPRTs_Tse2"/>
    <property type="match status" value="1"/>
</dbReference>
<feature type="domain" description="Tse2 ADP-ribosyltransferase toxin" evidence="1">
    <location>
        <begin position="22"/>
        <end position="100"/>
    </location>
</feature>
<evidence type="ECO:0000313" key="2">
    <source>
        <dbReference type="EMBL" id="MCV3216875.1"/>
    </source>
</evidence>
<gene>
    <name evidence="2" type="ORF">OGM63_25785</name>
</gene>
<dbReference type="Proteomes" id="UP001526143">
    <property type="component" value="Unassembled WGS sequence"/>
</dbReference>
<name>A0ABT3B672_9CYAN</name>
<sequence length="108" mass="12558">MRITPTTLYRQGNANFPRMDNVRPQDIETYESDNEVVVVANSGGISTFATQGRGKNWWRLNQGTIIPDQIELVNDYGNHWSWEPRYTMVMEEYKAALRQVDTLFEKVS</sequence>
<accession>A0ABT3B672</accession>
<proteinExistence type="predicted"/>
<dbReference type="InterPro" id="IPR041018">
    <property type="entry name" value="ADPRTs_Tse2"/>
</dbReference>
<evidence type="ECO:0000313" key="3">
    <source>
        <dbReference type="Proteomes" id="UP001526143"/>
    </source>
</evidence>
<evidence type="ECO:0000259" key="1">
    <source>
        <dbReference type="Pfam" id="PF18648"/>
    </source>
</evidence>
<reference evidence="2 3" key="1">
    <citation type="submission" date="2022-10" db="EMBL/GenBank/DDBJ databases">
        <title>Identification of biosynthetic pathway for the production of the potent trypsin inhibitor radiosumin.</title>
        <authorList>
            <person name="Fewer D.P."/>
            <person name="Delbaje E."/>
            <person name="Ouyang X."/>
            <person name="Agostino P.D."/>
            <person name="Wahlsten M."/>
            <person name="Jokela J."/>
            <person name="Permi P."/>
            <person name="Haapaniemi E."/>
            <person name="Koistinen H."/>
        </authorList>
    </citation>
    <scope>NUCLEOTIDE SEQUENCE [LARGE SCALE GENOMIC DNA]</scope>
    <source>
        <strain evidence="2 3">NIES-515</strain>
    </source>
</reference>
<dbReference type="RefSeq" id="WP_263748562.1">
    <property type="nucleotide sequence ID" value="NZ_JAOWRF010000368.1"/>
</dbReference>
<protein>
    <recommendedName>
        <fullName evidence="1">Tse2 ADP-ribosyltransferase toxin domain-containing protein</fullName>
    </recommendedName>
</protein>
<keyword evidence="3" id="KW-1185">Reference proteome</keyword>
<organism evidence="2 3">
    <name type="scientific">Plectonema radiosum NIES-515</name>
    <dbReference type="NCBI Taxonomy" id="2986073"/>
    <lineage>
        <taxon>Bacteria</taxon>
        <taxon>Bacillati</taxon>
        <taxon>Cyanobacteriota</taxon>
        <taxon>Cyanophyceae</taxon>
        <taxon>Oscillatoriophycideae</taxon>
        <taxon>Oscillatoriales</taxon>
        <taxon>Microcoleaceae</taxon>
        <taxon>Plectonema</taxon>
    </lineage>
</organism>
<dbReference type="EMBL" id="JAOWRF010000368">
    <property type="protein sequence ID" value="MCV3216875.1"/>
    <property type="molecule type" value="Genomic_DNA"/>
</dbReference>
<comment type="caution">
    <text evidence="2">The sequence shown here is derived from an EMBL/GenBank/DDBJ whole genome shotgun (WGS) entry which is preliminary data.</text>
</comment>